<keyword evidence="5" id="KW-0479">Metal-binding</keyword>
<keyword evidence="4" id="KW-0269">Exonuclease</keyword>
<organism evidence="7 8">
    <name type="scientific">Littorina saxatilis</name>
    <dbReference type="NCBI Taxonomy" id="31220"/>
    <lineage>
        <taxon>Eukaryota</taxon>
        <taxon>Metazoa</taxon>
        <taxon>Spiralia</taxon>
        <taxon>Lophotrochozoa</taxon>
        <taxon>Mollusca</taxon>
        <taxon>Gastropoda</taxon>
        <taxon>Caenogastropoda</taxon>
        <taxon>Littorinimorpha</taxon>
        <taxon>Littorinoidea</taxon>
        <taxon>Littorinidae</taxon>
        <taxon>Littorina</taxon>
    </lineage>
</organism>
<evidence type="ECO:0000259" key="6">
    <source>
        <dbReference type="PROSITE" id="PS50966"/>
    </source>
</evidence>
<evidence type="ECO:0000313" key="7">
    <source>
        <dbReference type="EMBL" id="KAK7106644.1"/>
    </source>
</evidence>
<evidence type="ECO:0000256" key="1">
    <source>
        <dbReference type="ARBA" id="ARBA00022722"/>
    </source>
</evidence>
<gene>
    <name evidence="7" type="ORF">V1264_017874</name>
</gene>
<dbReference type="Proteomes" id="UP001374579">
    <property type="component" value="Unassembled WGS sequence"/>
</dbReference>
<dbReference type="EMBL" id="JBAMIC010000007">
    <property type="protein sequence ID" value="KAK7106644.1"/>
    <property type="molecule type" value="Genomic_DNA"/>
</dbReference>
<proteinExistence type="predicted"/>
<keyword evidence="5" id="KW-0862">Zinc</keyword>
<keyword evidence="5" id="KW-0863">Zinc-finger</keyword>
<dbReference type="GO" id="GO:0006281">
    <property type="term" value="P:DNA repair"/>
    <property type="evidence" value="ECO:0007669"/>
    <property type="project" value="UniProtKB-ARBA"/>
</dbReference>
<keyword evidence="2" id="KW-0255">Endonuclease</keyword>
<protein>
    <recommendedName>
        <fullName evidence="6">SWIM-type domain-containing protein</fullName>
    </recommendedName>
</protein>
<dbReference type="InterPro" id="IPR007527">
    <property type="entry name" value="Znf_SWIM"/>
</dbReference>
<evidence type="ECO:0000256" key="4">
    <source>
        <dbReference type="ARBA" id="ARBA00022839"/>
    </source>
</evidence>
<dbReference type="Gene3D" id="3.90.320.10">
    <property type="match status" value="1"/>
</dbReference>
<dbReference type="InterPro" id="IPR011335">
    <property type="entry name" value="Restrct_endonuc-II-like"/>
</dbReference>
<keyword evidence="1" id="KW-0540">Nuclease</keyword>
<evidence type="ECO:0000313" key="8">
    <source>
        <dbReference type="Proteomes" id="UP001374579"/>
    </source>
</evidence>
<comment type="caution">
    <text evidence="7">The sequence shown here is derived from an EMBL/GenBank/DDBJ whole genome shotgun (WGS) entry which is preliminary data.</text>
</comment>
<dbReference type="InterPro" id="IPR034720">
    <property type="entry name" value="Viral_alk_exo"/>
</dbReference>
<dbReference type="InterPro" id="IPR011604">
    <property type="entry name" value="PDDEXK-like_dom_sf"/>
</dbReference>
<feature type="domain" description="SWIM-type" evidence="6">
    <location>
        <begin position="14"/>
        <end position="50"/>
    </location>
</feature>
<dbReference type="SUPFAM" id="SSF52980">
    <property type="entry name" value="Restriction endonuclease-like"/>
    <property type="match status" value="1"/>
</dbReference>
<dbReference type="GO" id="GO:0004527">
    <property type="term" value="F:exonuclease activity"/>
    <property type="evidence" value="ECO:0007669"/>
    <property type="project" value="UniProtKB-KW"/>
</dbReference>
<keyword evidence="3" id="KW-0378">Hydrolase</keyword>
<dbReference type="GO" id="GO:0008270">
    <property type="term" value="F:zinc ion binding"/>
    <property type="evidence" value="ECO:0007669"/>
    <property type="project" value="UniProtKB-KW"/>
</dbReference>
<reference evidence="7 8" key="1">
    <citation type="submission" date="2024-02" db="EMBL/GenBank/DDBJ databases">
        <title>Chromosome-scale genome assembly of the rough periwinkle Littorina saxatilis.</title>
        <authorList>
            <person name="De Jode A."/>
            <person name="Faria R."/>
            <person name="Formenti G."/>
            <person name="Sims Y."/>
            <person name="Smith T.P."/>
            <person name="Tracey A."/>
            <person name="Wood J.M.D."/>
            <person name="Zagrodzka Z.B."/>
            <person name="Johannesson K."/>
            <person name="Butlin R.K."/>
            <person name="Leder E.H."/>
        </authorList>
    </citation>
    <scope>NUCLEOTIDE SEQUENCE [LARGE SCALE GENOMIC DNA]</scope>
    <source>
        <strain evidence="7">Snail1</strain>
        <tissue evidence="7">Muscle</tissue>
    </source>
</reference>
<evidence type="ECO:0000256" key="3">
    <source>
        <dbReference type="ARBA" id="ARBA00022801"/>
    </source>
</evidence>
<dbReference type="GO" id="GO:0004519">
    <property type="term" value="F:endonuclease activity"/>
    <property type="evidence" value="ECO:0007669"/>
    <property type="project" value="UniProtKB-KW"/>
</dbReference>
<keyword evidence="8" id="KW-1185">Reference proteome</keyword>
<name>A0AAN9BKG8_9CAEN</name>
<dbReference type="PANTHER" id="PTHR47526">
    <property type="entry name" value="ATP-DEPENDENT DNA HELICASE"/>
    <property type="match status" value="1"/>
</dbReference>
<dbReference type="PROSITE" id="PS50966">
    <property type="entry name" value="ZF_SWIM"/>
    <property type="match status" value="1"/>
</dbReference>
<accession>A0AAN9BKG8</accession>
<sequence>MFHSQSLCEKPLKPWVIIEEDGTVLTAHCNCMAGIAESCSHIAAVLFTVDASVRIRDSQTPTQVPAGWVVPSTKDVVYRKAADIDFTSAATKKRRLDGFINGTPTLTKAKRKQTNLAAPTKDELNSFFEAIQFSKTGVKPAVLSLVPEYATDYKNQQAAVRLPTFLVDLEDEEQVQRTYSEVLQHCENVDISVTEEQCIIAERETRAQRNSKTWARLRTGRITASRAHQALHTNPAKPSMSLISLVCRPRAQEKRLLLCSGALKKNTSPCPNMKKWLQNGTSIFNWTSVDSLFMPSSPSWVPHQTVCDTAAAVAGDALR</sequence>
<dbReference type="Pfam" id="PF01771">
    <property type="entry name" value="Viral_alk_exo"/>
    <property type="match status" value="1"/>
</dbReference>
<evidence type="ECO:0000256" key="2">
    <source>
        <dbReference type="ARBA" id="ARBA00022759"/>
    </source>
</evidence>
<evidence type="ECO:0000256" key="5">
    <source>
        <dbReference type="PROSITE-ProRule" id="PRU00325"/>
    </source>
</evidence>
<dbReference type="AlphaFoldDB" id="A0AAN9BKG8"/>